<dbReference type="PRINTS" id="PR00722">
    <property type="entry name" value="CHYMOTRYPSIN"/>
</dbReference>
<dbReference type="SMART" id="SM00020">
    <property type="entry name" value="Tryp_SPc"/>
    <property type="match status" value="1"/>
</dbReference>
<dbReference type="CDD" id="cd00190">
    <property type="entry name" value="Tryp_SPc"/>
    <property type="match status" value="1"/>
</dbReference>
<dbReference type="Pfam" id="PF00089">
    <property type="entry name" value="Trypsin"/>
    <property type="match status" value="1"/>
</dbReference>
<evidence type="ECO:0000256" key="11">
    <source>
        <dbReference type="SAM" id="SignalP"/>
    </source>
</evidence>
<dbReference type="PROSITE" id="PS00135">
    <property type="entry name" value="TRYPSIN_SER"/>
    <property type="match status" value="1"/>
</dbReference>
<evidence type="ECO:0000256" key="7">
    <source>
        <dbReference type="ARBA" id="ARBA00023157"/>
    </source>
</evidence>
<dbReference type="PROSITE" id="PS00134">
    <property type="entry name" value="TRYPSIN_HIS"/>
    <property type="match status" value="1"/>
</dbReference>
<evidence type="ECO:0000256" key="9">
    <source>
        <dbReference type="ARBA" id="ARBA00066707"/>
    </source>
</evidence>
<dbReference type="AlphaFoldDB" id="A0A7E4ZT85"/>
<dbReference type="InterPro" id="IPR001254">
    <property type="entry name" value="Trypsin_dom"/>
</dbReference>
<dbReference type="GO" id="GO:0004252">
    <property type="term" value="F:serine-type endopeptidase activity"/>
    <property type="evidence" value="ECO:0007669"/>
    <property type="project" value="InterPro"/>
</dbReference>
<dbReference type="InterPro" id="IPR043504">
    <property type="entry name" value="Peptidase_S1_PA_chymotrypsin"/>
</dbReference>
<keyword evidence="7" id="KW-1015">Disulfide bond</keyword>
<dbReference type="EC" id="3.4.21.84" evidence="9"/>
<name>A0A7E4ZT85_PANRE</name>
<dbReference type="InterPro" id="IPR018114">
    <property type="entry name" value="TRYPSIN_HIS"/>
</dbReference>
<evidence type="ECO:0000256" key="4">
    <source>
        <dbReference type="ARBA" id="ARBA00022801"/>
    </source>
</evidence>
<evidence type="ECO:0000256" key="1">
    <source>
        <dbReference type="ARBA" id="ARBA00022659"/>
    </source>
</evidence>
<feature type="domain" description="Peptidase S1" evidence="12">
    <location>
        <begin position="35"/>
        <end position="274"/>
    </location>
</feature>
<evidence type="ECO:0000259" key="12">
    <source>
        <dbReference type="PROSITE" id="PS50240"/>
    </source>
</evidence>
<keyword evidence="2 10" id="KW-0645">Protease</keyword>
<dbReference type="SUPFAM" id="SSF50494">
    <property type="entry name" value="Trypsin-like serine proteases"/>
    <property type="match status" value="1"/>
</dbReference>
<reference evidence="14" key="2">
    <citation type="submission" date="2020-10" db="UniProtKB">
        <authorList>
            <consortium name="WormBaseParasite"/>
        </authorList>
    </citation>
    <scope>IDENTIFICATION</scope>
</reference>
<dbReference type="InterPro" id="IPR033116">
    <property type="entry name" value="TRYPSIN_SER"/>
</dbReference>
<evidence type="ECO:0000313" key="13">
    <source>
        <dbReference type="Proteomes" id="UP000492821"/>
    </source>
</evidence>
<keyword evidence="5" id="KW-0353">Hemolymph clotting</keyword>
<dbReference type="InterPro" id="IPR001314">
    <property type="entry name" value="Peptidase_S1A"/>
</dbReference>
<evidence type="ECO:0000256" key="3">
    <source>
        <dbReference type="ARBA" id="ARBA00022729"/>
    </source>
</evidence>
<evidence type="ECO:0000313" key="14">
    <source>
        <dbReference type="WBParaSite" id="Pan_g16120.t1"/>
    </source>
</evidence>
<dbReference type="PANTHER" id="PTHR24252:SF7">
    <property type="entry name" value="HYALIN"/>
    <property type="match status" value="1"/>
</dbReference>
<dbReference type="PROSITE" id="PS50240">
    <property type="entry name" value="TRYPSIN_DOM"/>
    <property type="match status" value="1"/>
</dbReference>
<dbReference type="Proteomes" id="UP000492821">
    <property type="component" value="Unassembled WGS sequence"/>
</dbReference>
<dbReference type="GO" id="GO:0042381">
    <property type="term" value="P:hemolymph coagulation"/>
    <property type="evidence" value="ECO:0007669"/>
    <property type="project" value="UniProtKB-KW"/>
</dbReference>
<feature type="chain" id="PRO_5029002889" description="limulus clotting factor C" evidence="11">
    <location>
        <begin position="19"/>
        <end position="285"/>
    </location>
</feature>
<sequence>MQALTVALALSTVALASAATKCGQTPIPPNVAGKIVGGTVATPYSWPWQIEWCENGWFGCSLECGGTVVAEGWVVTAGHCVYGSQNSPSQFRVKTGVFSEDKDNEVGEAVHKVKKIHLHPQYNPNPDPVYDIALIELADKITFNNHTQPICLPSKDDTVIVPPNTAWATGWGTTTEDGDISKKLRQVNVPFVDYKTCEAEYPGTITEKVHVCAGVRGEDTCQGDSGGPLVVQSKSGAWFQYGITSFGEGCAENKHPGIYSRVTAYCDWIKTETSGAVSCQDPSTY</sequence>
<organism evidence="13 14">
    <name type="scientific">Panagrellus redivivus</name>
    <name type="common">Microworm</name>
    <dbReference type="NCBI Taxonomy" id="6233"/>
    <lineage>
        <taxon>Eukaryota</taxon>
        <taxon>Metazoa</taxon>
        <taxon>Ecdysozoa</taxon>
        <taxon>Nematoda</taxon>
        <taxon>Chromadorea</taxon>
        <taxon>Rhabditida</taxon>
        <taxon>Tylenchina</taxon>
        <taxon>Panagrolaimomorpha</taxon>
        <taxon>Panagrolaimoidea</taxon>
        <taxon>Panagrolaimidae</taxon>
        <taxon>Panagrellus</taxon>
    </lineage>
</organism>
<keyword evidence="1" id="KW-0768">Sushi</keyword>
<proteinExistence type="predicted"/>
<keyword evidence="4 10" id="KW-0378">Hydrolase</keyword>
<keyword evidence="3 11" id="KW-0732">Signal</keyword>
<feature type="signal peptide" evidence="11">
    <location>
        <begin position="1"/>
        <end position="18"/>
    </location>
</feature>
<reference evidence="13" key="1">
    <citation type="journal article" date="2013" name="Genetics">
        <title>The draft genome and transcriptome of Panagrellus redivivus are shaped by the harsh demands of a free-living lifestyle.</title>
        <authorList>
            <person name="Srinivasan J."/>
            <person name="Dillman A.R."/>
            <person name="Macchietto M.G."/>
            <person name="Heikkinen L."/>
            <person name="Lakso M."/>
            <person name="Fracchia K.M."/>
            <person name="Antoshechkin I."/>
            <person name="Mortazavi A."/>
            <person name="Wong G."/>
            <person name="Sternberg P.W."/>
        </authorList>
    </citation>
    <scope>NUCLEOTIDE SEQUENCE [LARGE SCALE GENOMIC DNA]</scope>
    <source>
        <strain evidence="13">MT8872</strain>
    </source>
</reference>
<keyword evidence="6 10" id="KW-0720">Serine protease</keyword>
<dbReference type="FunFam" id="2.40.10.10:FF:000120">
    <property type="entry name" value="Putative serine protease"/>
    <property type="match status" value="1"/>
</dbReference>
<evidence type="ECO:0000256" key="2">
    <source>
        <dbReference type="ARBA" id="ARBA00022670"/>
    </source>
</evidence>
<comment type="catalytic activity">
    <reaction evidence="8">
        <text>Selective cleavage of 103-Arg-|-Ser-104 and 124-Ile-|-Ile-125 bonds in Limulus clotting factor B to form activated factor B. Cleavage of -Pro-Arg-|-Xaa- bonds in synthetic substrates.</text>
        <dbReference type="EC" id="3.4.21.84"/>
    </reaction>
</comment>
<dbReference type="InterPro" id="IPR009003">
    <property type="entry name" value="Peptidase_S1_PA"/>
</dbReference>
<evidence type="ECO:0000256" key="5">
    <source>
        <dbReference type="ARBA" id="ARBA00022820"/>
    </source>
</evidence>
<evidence type="ECO:0000256" key="6">
    <source>
        <dbReference type="ARBA" id="ARBA00022825"/>
    </source>
</evidence>
<evidence type="ECO:0000256" key="10">
    <source>
        <dbReference type="RuleBase" id="RU363034"/>
    </source>
</evidence>
<dbReference type="WBParaSite" id="Pan_g16120.t1">
    <property type="protein sequence ID" value="Pan_g16120.t1"/>
    <property type="gene ID" value="Pan_g16120"/>
</dbReference>
<accession>A0A7E4ZT85</accession>
<dbReference type="Gene3D" id="2.40.10.10">
    <property type="entry name" value="Trypsin-like serine proteases"/>
    <property type="match status" value="1"/>
</dbReference>
<dbReference type="PANTHER" id="PTHR24252">
    <property type="entry name" value="ACROSIN-RELATED"/>
    <property type="match status" value="1"/>
</dbReference>
<evidence type="ECO:0000256" key="8">
    <source>
        <dbReference type="ARBA" id="ARBA00052079"/>
    </source>
</evidence>
<keyword evidence="13" id="KW-1185">Reference proteome</keyword>
<protein>
    <recommendedName>
        <fullName evidence="9">limulus clotting factor C</fullName>
        <ecNumber evidence="9">3.4.21.84</ecNumber>
    </recommendedName>
</protein>
<dbReference type="GO" id="GO:0006508">
    <property type="term" value="P:proteolysis"/>
    <property type="evidence" value="ECO:0007669"/>
    <property type="project" value="UniProtKB-KW"/>
</dbReference>